<dbReference type="eggNOG" id="ENOG5031GMM">
    <property type="taxonomic scope" value="Bacteria"/>
</dbReference>
<evidence type="ECO:0000313" key="2">
    <source>
        <dbReference type="EMBL" id="ADL35112.1"/>
    </source>
</evidence>
<accession>E0RZJ6</accession>
<name>E0RZJ6_BUTPB</name>
<proteinExistence type="predicted"/>
<dbReference type="InterPro" id="IPR053521">
    <property type="entry name" value="McjB-like"/>
</dbReference>
<dbReference type="EMBL" id="CP001810">
    <property type="protein sequence ID" value="ADL35112.1"/>
    <property type="molecule type" value="Genomic_DNA"/>
</dbReference>
<dbReference type="NCBIfam" id="NF033537">
    <property type="entry name" value="lasso_biosyn_B2"/>
    <property type="match status" value="1"/>
</dbReference>
<gene>
    <name evidence="2" type="ordered locus">bpr_I2379</name>
</gene>
<dbReference type="KEGG" id="bpb:bpr_I2379"/>
<reference evidence="2 3" key="1">
    <citation type="journal article" date="2010" name="PLoS ONE">
        <title>The glycobiome of the rumen bacterium Butyrivibrio proteoclasticus B316(T) highlights adaptation to a polysaccharide-rich environment.</title>
        <authorList>
            <person name="Kelly W.J."/>
            <person name="Leahy S.C."/>
            <person name="Altermann E."/>
            <person name="Yeoman C.J."/>
            <person name="Dunne J.C."/>
            <person name="Kong Z."/>
            <person name="Pacheco D.M."/>
            <person name="Li D."/>
            <person name="Noel S.J."/>
            <person name="Moon C.D."/>
            <person name="Cookson A.L."/>
            <person name="Attwood G.T."/>
        </authorList>
    </citation>
    <scope>NUCLEOTIDE SEQUENCE [LARGE SCALE GENOMIC DNA]</scope>
    <source>
        <strain evidence="3">ATCC 51982 / DSM 14932 / B316</strain>
    </source>
</reference>
<dbReference type="Pfam" id="PF13471">
    <property type="entry name" value="Transglut_core3"/>
    <property type="match status" value="1"/>
</dbReference>
<dbReference type="InterPro" id="IPR032708">
    <property type="entry name" value="McjB_C"/>
</dbReference>
<organism evidence="2 3">
    <name type="scientific">Butyrivibrio proteoclasticus (strain ATCC 51982 / DSM 14932 / B316)</name>
    <name type="common">Clostridium proteoclasticum</name>
    <dbReference type="NCBI Taxonomy" id="515622"/>
    <lineage>
        <taxon>Bacteria</taxon>
        <taxon>Bacillati</taxon>
        <taxon>Bacillota</taxon>
        <taxon>Clostridia</taxon>
        <taxon>Lachnospirales</taxon>
        <taxon>Lachnospiraceae</taxon>
        <taxon>Butyrivibrio</taxon>
    </lineage>
</organism>
<dbReference type="RefSeq" id="WP_013281765.1">
    <property type="nucleotide sequence ID" value="NC_014387.1"/>
</dbReference>
<dbReference type="STRING" id="515622.bpr_I2379"/>
<protein>
    <recommendedName>
        <fullName evidence="1">Microcin J25-processing protein McjB C-terminal domain-containing protein</fullName>
    </recommendedName>
</protein>
<sequence>MGIIARGYRFIRYNEHKALTLKAWVLSARFRFQMLYEDTAKLNKKWGIEGEETPEEATLDEYRFCKRVAYAVNQVCNKTKWESKCLVRALTAQRLMAEKGIESTMYLGCKELDGKMVAHAWIRVGRMYVTGGNGTAEGYGVVAKFKSRMK</sequence>
<evidence type="ECO:0000259" key="1">
    <source>
        <dbReference type="Pfam" id="PF13471"/>
    </source>
</evidence>
<dbReference type="AlphaFoldDB" id="E0RZJ6"/>
<evidence type="ECO:0000313" key="3">
    <source>
        <dbReference type="Proteomes" id="UP000001299"/>
    </source>
</evidence>
<keyword evidence="3" id="KW-1185">Reference proteome</keyword>
<dbReference type="HOGENOM" id="CLU_129168_2_1_9"/>
<feature type="domain" description="Microcin J25-processing protein McjB C-terminal" evidence="1">
    <location>
        <begin position="51"/>
        <end position="142"/>
    </location>
</feature>
<dbReference type="Proteomes" id="UP000001299">
    <property type="component" value="Chromosome 1"/>
</dbReference>